<proteinExistence type="inferred from homology"/>
<dbReference type="InterPro" id="IPR001525">
    <property type="entry name" value="C5_MeTfrase"/>
</dbReference>
<comment type="similarity">
    <text evidence="5 6">Belongs to the class I-like SAM-binding methyltransferase superfamily. C5-methyltransferase family.</text>
</comment>
<reference evidence="8 9" key="1">
    <citation type="journal article" date="2016" name="Nat. Commun.">
        <title>Thousands of microbial genomes shed light on interconnected biogeochemical processes in an aquifer system.</title>
        <authorList>
            <person name="Anantharaman K."/>
            <person name="Brown C.T."/>
            <person name="Hug L.A."/>
            <person name="Sharon I."/>
            <person name="Castelle C.J."/>
            <person name="Probst A.J."/>
            <person name="Thomas B.C."/>
            <person name="Singh A."/>
            <person name="Wilkins M.J."/>
            <person name="Karaoz U."/>
            <person name="Brodie E.L."/>
            <person name="Williams K.H."/>
            <person name="Hubbard S.S."/>
            <person name="Banfield J.F."/>
        </authorList>
    </citation>
    <scope>NUCLEOTIDE SEQUENCE [LARGE SCALE GENOMIC DNA]</scope>
</reference>
<comment type="catalytic activity">
    <reaction evidence="7">
        <text>a 2'-deoxycytidine in DNA + S-adenosyl-L-methionine = a 5-methyl-2'-deoxycytidine in DNA + S-adenosyl-L-homocysteine + H(+)</text>
        <dbReference type="Rhea" id="RHEA:13681"/>
        <dbReference type="Rhea" id="RHEA-COMP:11369"/>
        <dbReference type="Rhea" id="RHEA-COMP:11370"/>
        <dbReference type="ChEBI" id="CHEBI:15378"/>
        <dbReference type="ChEBI" id="CHEBI:57856"/>
        <dbReference type="ChEBI" id="CHEBI:59789"/>
        <dbReference type="ChEBI" id="CHEBI:85452"/>
        <dbReference type="ChEBI" id="CHEBI:85454"/>
        <dbReference type="EC" id="2.1.1.37"/>
    </reaction>
</comment>
<accession>A0A1F5S665</accession>
<gene>
    <name evidence="8" type="ORF">A2Y83_01015</name>
</gene>
<dbReference type="Gene3D" id="3.40.50.150">
    <property type="entry name" value="Vaccinia Virus protein VP39"/>
    <property type="match status" value="1"/>
</dbReference>
<keyword evidence="2 5" id="KW-0808">Transferase</keyword>
<dbReference type="InterPro" id="IPR031303">
    <property type="entry name" value="C5_meth_CS"/>
</dbReference>
<evidence type="ECO:0000256" key="1">
    <source>
        <dbReference type="ARBA" id="ARBA00022603"/>
    </source>
</evidence>
<evidence type="ECO:0000256" key="6">
    <source>
        <dbReference type="RuleBase" id="RU000416"/>
    </source>
</evidence>
<dbReference type="Proteomes" id="UP000178323">
    <property type="component" value="Unassembled WGS sequence"/>
</dbReference>
<dbReference type="Gene3D" id="3.90.120.10">
    <property type="entry name" value="DNA Methylase, subunit A, domain 2"/>
    <property type="match status" value="1"/>
</dbReference>
<evidence type="ECO:0000256" key="7">
    <source>
        <dbReference type="RuleBase" id="RU000417"/>
    </source>
</evidence>
<dbReference type="PANTHER" id="PTHR10629:SF52">
    <property type="entry name" value="DNA (CYTOSINE-5)-METHYLTRANSFERASE 1"/>
    <property type="match status" value="1"/>
</dbReference>
<evidence type="ECO:0000256" key="5">
    <source>
        <dbReference type="PROSITE-ProRule" id="PRU01016"/>
    </source>
</evidence>
<dbReference type="GO" id="GO:0009307">
    <property type="term" value="P:DNA restriction-modification system"/>
    <property type="evidence" value="ECO:0007669"/>
    <property type="project" value="UniProtKB-KW"/>
</dbReference>
<dbReference type="PRINTS" id="PR00105">
    <property type="entry name" value="C5METTRFRASE"/>
</dbReference>
<organism evidence="8 9">
    <name type="scientific">Candidatus Falkowbacteria bacterium RBG_13_39_14</name>
    <dbReference type="NCBI Taxonomy" id="1797985"/>
    <lineage>
        <taxon>Bacteria</taxon>
        <taxon>Candidatus Falkowiibacteriota</taxon>
    </lineage>
</organism>
<dbReference type="InterPro" id="IPR029063">
    <property type="entry name" value="SAM-dependent_MTases_sf"/>
</dbReference>
<dbReference type="PANTHER" id="PTHR10629">
    <property type="entry name" value="CYTOSINE-SPECIFIC METHYLTRANSFERASE"/>
    <property type="match status" value="1"/>
</dbReference>
<sequence>MQKTTKIETIDLFCGVGGLTYGLQKSGIKVIAGIDNDDTCRYAFEKNNKSKFICADLTQYGSNNIKKLYSNNSIKVLVGCAPCQPFSSHSFKNKDKENDTRWSLLLHFGKLIEDMQPEIISMENVRGIVKTDIFKKFVDILKRNNYQVDYNVVYAPDYGAPQNRSRLILLASRLGEIKIPSPTHKKENYVKVKDIIKNLQSVRVGQKSKNDPLHKAKKLSDTNLKRIKQSKPNGTWHDWDKKLLPDCYKKDSGQTYTSVYGRMGWDNVSPTITTQFFNYGSGRFGHPTQNRAITLREGALLQTFPKEYDFGEIKSMTVIARHIGNAVPPILGEIIGNTIKQHIKNIYAKK</sequence>
<dbReference type="STRING" id="1797985.A2Y83_01015"/>
<protein>
    <recommendedName>
        <fullName evidence="7">Cytosine-specific methyltransferase</fullName>
        <ecNumber evidence="7">2.1.1.37</ecNumber>
    </recommendedName>
</protein>
<dbReference type="PROSITE" id="PS00095">
    <property type="entry name" value="C5_MTASE_2"/>
    <property type="match status" value="1"/>
</dbReference>
<dbReference type="InterPro" id="IPR018117">
    <property type="entry name" value="C5_DNA_meth_AS"/>
</dbReference>
<dbReference type="InterPro" id="IPR050390">
    <property type="entry name" value="C5-Methyltransferase"/>
</dbReference>
<dbReference type="GO" id="GO:0003886">
    <property type="term" value="F:DNA (cytosine-5-)-methyltransferase activity"/>
    <property type="evidence" value="ECO:0007669"/>
    <property type="project" value="UniProtKB-EC"/>
</dbReference>
<dbReference type="EMBL" id="MFFS01000038">
    <property type="protein sequence ID" value="OGF22167.1"/>
    <property type="molecule type" value="Genomic_DNA"/>
</dbReference>
<dbReference type="EC" id="2.1.1.37" evidence="7"/>
<evidence type="ECO:0000256" key="2">
    <source>
        <dbReference type="ARBA" id="ARBA00022679"/>
    </source>
</evidence>
<dbReference type="GO" id="GO:0003677">
    <property type="term" value="F:DNA binding"/>
    <property type="evidence" value="ECO:0007669"/>
    <property type="project" value="TreeGrafter"/>
</dbReference>
<dbReference type="GO" id="GO:0044027">
    <property type="term" value="P:negative regulation of gene expression via chromosomal CpG island methylation"/>
    <property type="evidence" value="ECO:0007669"/>
    <property type="project" value="TreeGrafter"/>
</dbReference>
<keyword evidence="1 5" id="KW-0489">Methyltransferase</keyword>
<evidence type="ECO:0000256" key="4">
    <source>
        <dbReference type="ARBA" id="ARBA00022747"/>
    </source>
</evidence>
<keyword evidence="3 5" id="KW-0949">S-adenosyl-L-methionine</keyword>
<dbReference type="SUPFAM" id="SSF53335">
    <property type="entry name" value="S-adenosyl-L-methionine-dependent methyltransferases"/>
    <property type="match status" value="1"/>
</dbReference>
<dbReference type="Pfam" id="PF00145">
    <property type="entry name" value="DNA_methylase"/>
    <property type="match status" value="1"/>
</dbReference>
<keyword evidence="4" id="KW-0680">Restriction system</keyword>
<evidence type="ECO:0000313" key="8">
    <source>
        <dbReference type="EMBL" id="OGF22167.1"/>
    </source>
</evidence>
<comment type="caution">
    <text evidence="8">The sequence shown here is derived from an EMBL/GenBank/DDBJ whole genome shotgun (WGS) entry which is preliminary data.</text>
</comment>
<dbReference type="PROSITE" id="PS00094">
    <property type="entry name" value="C5_MTASE_1"/>
    <property type="match status" value="1"/>
</dbReference>
<dbReference type="AlphaFoldDB" id="A0A1F5S665"/>
<dbReference type="GO" id="GO:0032259">
    <property type="term" value="P:methylation"/>
    <property type="evidence" value="ECO:0007669"/>
    <property type="project" value="UniProtKB-KW"/>
</dbReference>
<dbReference type="PROSITE" id="PS51679">
    <property type="entry name" value="SAM_MT_C5"/>
    <property type="match status" value="1"/>
</dbReference>
<dbReference type="NCBIfam" id="TIGR00675">
    <property type="entry name" value="dcm"/>
    <property type="match status" value="1"/>
</dbReference>
<name>A0A1F5S665_9BACT</name>
<evidence type="ECO:0000256" key="3">
    <source>
        <dbReference type="ARBA" id="ARBA00022691"/>
    </source>
</evidence>
<feature type="active site" evidence="5">
    <location>
        <position position="83"/>
    </location>
</feature>
<evidence type="ECO:0000313" key="9">
    <source>
        <dbReference type="Proteomes" id="UP000178323"/>
    </source>
</evidence>